<evidence type="ECO:0000313" key="2">
    <source>
        <dbReference type="EMBL" id="GAG75860.1"/>
    </source>
</evidence>
<feature type="non-terminal residue" evidence="2">
    <location>
        <position position="39"/>
    </location>
</feature>
<comment type="caution">
    <text evidence="2">The sequence shown here is derived from an EMBL/GenBank/DDBJ whole genome shotgun (WGS) entry which is preliminary data.</text>
</comment>
<sequence>MEAAIKIKYAIALYNFRVGLNYFYMGRAATISWIIAIFV</sequence>
<evidence type="ECO:0008006" key="3">
    <source>
        <dbReference type="Google" id="ProtNLM"/>
    </source>
</evidence>
<keyword evidence="1" id="KW-1133">Transmembrane helix</keyword>
<gene>
    <name evidence="2" type="ORF">S01H4_29009</name>
</gene>
<dbReference type="AlphaFoldDB" id="X1A1A1"/>
<feature type="transmembrane region" description="Helical" evidence="1">
    <location>
        <begin position="21"/>
        <end position="38"/>
    </location>
</feature>
<keyword evidence="1" id="KW-0472">Membrane</keyword>
<accession>X1A1A1</accession>
<organism evidence="2">
    <name type="scientific">marine sediment metagenome</name>
    <dbReference type="NCBI Taxonomy" id="412755"/>
    <lineage>
        <taxon>unclassified sequences</taxon>
        <taxon>metagenomes</taxon>
        <taxon>ecological metagenomes</taxon>
    </lineage>
</organism>
<evidence type="ECO:0000256" key="1">
    <source>
        <dbReference type="SAM" id="Phobius"/>
    </source>
</evidence>
<dbReference type="EMBL" id="BART01014619">
    <property type="protein sequence ID" value="GAG75860.1"/>
    <property type="molecule type" value="Genomic_DNA"/>
</dbReference>
<name>X1A1A1_9ZZZZ</name>
<protein>
    <recommendedName>
        <fullName evidence="3">TM2 domain-containing protein</fullName>
    </recommendedName>
</protein>
<keyword evidence="1" id="KW-0812">Transmembrane</keyword>
<reference evidence="2" key="1">
    <citation type="journal article" date="2014" name="Front. Microbiol.">
        <title>High frequency of phylogenetically diverse reductive dehalogenase-homologous genes in deep subseafloor sedimentary metagenomes.</title>
        <authorList>
            <person name="Kawai M."/>
            <person name="Futagami T."/>
            <person name="Toyoda A."/>
            <person name="Takaki Y."/>
            <person name="Nishi S."/>
            <person name="Hori S."/>
            <person name="Arai W."/>
            <person name="Tsubouchi T."/>
            <person name="Morono Y."/>
            <person name="Uchiyama I."/>
            <person name="Ito T."/>
            <person name="Fujiyama A."/>
            <person name="Inagaki F."/>
            <person name="Takami H."/>
        </authorList>
    </citation>
    <scope>NUCLEOTIDE SEQUENCE</scope>
    <source>
        <strain evidence="2">Expedition CK06-06</strain>
    </source>
</reference>
<proteinExistence type="predicted"/>